<dbReference type="InterPro" id="IPR017946">
    <property type="entry name" value="PLC-like_Pdiesterase_TIM-brl"/>
</dbReference>
<dbReference type="GO" id="GO:0008081">
    <property type="term" value="F:phosphoric diester hydrolase activity"/>
    <property type="evidence" value="ECO:0007669"/>
    <property type="project" value="InterPro"/>
</dbReference>
<dbReference type="GO" id="GO:0006629">
    <property type="term" value="P:lipid metabolic process"/>
    <property type="evidence" value="ECO:0007669"/>
    <property type="project" value="InterPro"/>
</dbReference>
<dbReference type="Gene3D" id="3.20.20.190">
    <property type="entry name" value="Phosphatidylinositol (PI) phosphodiesterase"/>
    <property type="match status" value="1"/>
</dbReference>
<feature type="domain" description="GP-PDE" evidence="1">
    <location>
        <begin position="33"/>
        <end position="302"/>
    </location>
</feature>
<dbReference type="Pfam" id="PF03009">
    <property type="entry name" value="GDPD"/>
    <property type="match status" value="1"/>
</dbReference>
<sequence length="303" mass="34442">MKITKLLTLCALISIISCRSKEDKVVAEKIHKIEVQGHRGERGNLPENSIEAFLGALQKGVDVLELDVVVSKDQKVVVSHEPFMSALYMSKPSGEPVIKEEEKSFNLYEMTYDSIKAFDGGSRGNPKFPNQQKIKTYKPLLSEVFKVIESEIKSENLTQVKYNIEIKSAEAVYGIYQPQPAEFVDLVTQVIAENRMENRVNIQSFDPIILNVLHKKCPDVEIAYLVSKGSIKNNLKHLNFKPNIYSPNFKLITNKQSVDSLRNMNVKLIPWTVNNMEDIKQQIQLKVDGIITDYPERVMSLTN</sequence>
<dbReference type="AlphaFoldDB" id="A0A8J6PVI5"/>
<dbReference type="PROSITE" id="PS51704">
    <property type="entry name" value="GP_PDE"/>
    <property type="match status" value="1"/>
</dbReference>
<evidence type="ECO:0000313" key="2">
    <source>
        <dbReference type="EMBL" id="MBD0824929.1"/>
    </source>
</evidence>
<comment type="caution">
    <text evidence="2">The sequence shown here is derived from an EMBL/GenBank/DDBJ whole genome shotgun (WGS) entry which is preliminary data.</text>
</comment>
<reference evidence="2 3" key="1">
    <citation type="journal article" date="2018" name="J. Microbiol.">
        <title>Aestuariibaculum marinum sp. nov., a marine bacterium isolated from seawater in South Korea.</title>
        <authorList>
            <person name="Choi J."/>
            <person name="Lee D."/>
            <person name="Jang J.H."/>
            <person name="Cha S."/>
            <person name="Seo T."/>
        </authorList>
    </citation>
    <scope>NUCLEOTIDE SEQUENCE [LARGE SCALE GENOMIC DNA]</scope>
    <source>
        <strain evidence="2 3">IP7</strain>
    </source>
</reference>
<name>A0A8J6PVI5_9FLAO</name>
<dbReference type="PANTHER" id="PTHR46211">
    <property type="entry name" value="GLYCEROPHOSPHORYL DIESTER PHOSPHODIESTERASE"/>
    <property type="match status" value="1"/>
</dbReference>
<dbReference type="SUPFAM" id="SSF51695">
    <property type="entry name" value="PLC-like phosphodiesterases"/>
    <property type="match status" value="1"/>
</dbReference>
<dbReference type="Proteomes" id="UP000621516">
    <property type="component" value="Unassembled WGS sequence"/>
</dbReference>
<dbReference type="InterPro" id="IPR030395">
    <property type="entry name" value="GP_PDE_dom"/>
</dbReference>
<keyword evidence="3" id="KW-1185">Reference proteome</keyword>
<evidence type="ECO:0000259" key="1">
    <source>
        <dbReference type="PROSITE" id="PS51704"/>
    </source>
</evidence>
<gene>
    <name evidence="2" type="ORF">ICJ85_12965</name>
</gene>
<proteinExistence type="predicted"/>
<dbReference type="EMBL" id="JACVXD010000008">
    <property type="protein sequence ID" value="MBD0824929.1"/>
    <property type="molecule type" value="Genomic_DNA"/>
</dbReference>
<dbReference type="PANTHER" id="PTHR46211:SF14">
    <property type="entry name" value="GLYCEROPHOSPHODIESTER PHOSPHODIESTERASE"/>
    <property type="match status" value="1"/>
</dbReference>
<evidence type="ECO:0000313" key="3">
    <source>
        <dbReference type="Proteomes" id="UP000621516"/>
    </source>
</evidence>
<dbReference type="RefSeq" id="WP_188224223.1">
    <property type="nucleotide sequence ID" value="NZ_JACVXD010000008.1"/>
</dbReference>
<dbReference type="PROSITE" id="PS51257">
    <property type="entry name" value="PROKAR_LIPOPROTEIN"/>
    <property type="match status" value="1"/>
</dbReference>
<dbReference type="PROSITE" id="PS50007">
    <property type="entry name" value="PIPLC_X_DOMAIN"/>
    <property type="match status" value="1"/>
</dbReference>
<organism evidence="2 3">
    <name type="scientific">Aestuariibaculum marinum</name>
    <dbReference type="NCBI Taxonomy" id="2683592"/>
    <lineage>
        <taxon>Bacteria</taxon>
        <taxon>Pseudomonadati</taxon>
        <taxon>Bacteroidota</taxon>
        <taxon>Flavobacteriia</taxon>
        <taxon>Flavobacteriales</taxon>
        <taxon>Flavobacteriaceae</taxon>
    </lineage>
</organism>
<accession>A0A8J6PVI5</accession>
<protein>
    <submittedName>
        <fullName evidence="2">Glycerophosphodiester phosphodiesterase</fullName>
    </submittedName>
</protein>